<dbReference type="InParanoid" id="A0A0V0Z4A6"/>
<dbReference type="AlphaFoldDB" id="A0A0V0Z4A6"/>
<reference evidence="1 2" key="1">
    <citation type="submission" date="2015-01" db="EMBL/GenBank/DDBJ databases">
        <title>Evolution of Trichinella species and genotypes.</title>
        <authorList>
            <person name="Korhonen P.K."/>
            <person name="Edoardo P."/>
            <person name="Giuseppe L.R."/>
            <person name="Gasser R.B."/>
        </authorList>
    </citation>
    <scope>NUCLEOTIDE SEQUENCE [LARGE SCALE GENOMIC DNA]</scope>
    <source>
        <strain evidence="1">ISS3</strain>
    </source>
</reference>
<proteinExistence type="predicted"/>
<sequence length="61" mass="7347">MHSSHIEFEYTVSYRSAVHWLLHGTVELFSYPNFFREYHFCLNRPSWNTSCLKGSKWNDSC</sequence>
<dbReference type="Proteomes" id="UP000054776">
    <property type="component" value="Unassembled WGS sequence"/>
</dbReference>
<accession>A0A0V0Z4A6</accession>
<comment type="caution">
    <text evidence="1">The sequence shown here is derived from an EMBL/GenBank/DDBJ whole genome shotgun (WGS) entry which is preliminary data.</text>
</comment>
<organism evidence="1 2">
    <name type="scientific">Trichinella spiralis</name>
    <name type="common">Trichina worm</name>
    <dbReference type="NCBI Taxonomy" id="6334"/>
    <lineage>
        <taxon>Eukaryota</taxon>
        <taxon>Metazoa</taxon>
        <taxon>Ecdysozoa</taxon>
        <taxon>Nematoda</taxon>
        <taxon>Enoplea</taxon>
        <taxon>Dorylaimia</taxon>
        <taxon>Trichinellida</taxon>
        <taxon>Trichinellidae</taxon>
        <taxon>Trichinella</taxon>
    </lineage>
</organism>
<evidence type="ECO:0000313" key="2">
    <source>
        <dbReference type="Proteomes" id="UP000054776"/>
    </source>
</evidence>
<protein>
    <submittedName>
        <fullName evidence="1">Uncharacterized protein</fullName>
    </submittedName>
</protein>
<gene>
    <name evidence="1" type="ORF">T01_15318</name>
</gene>
<name>A0A0V0Z4A6_TRISP</name>
<dbReference type="EMBL" id="JYDH01002792">
    <property type="protein sequence ID" value="KRY07383.1"/>
    <property type="molecule type" value="Genomic_DNA"/>
</dbReference>
<evidence type="ECO:0000313" key="1">
    <source>
        <dbReference type="EMBL" id="KRY07383.1"/>
    </source>
</evidence>
<keyword evidence="2" id="KW-1185">Reference proteome</keyword>